<keyword evidence="4" id="KW-0963">Cytoplasm</keyword>
<accession>A0A7J5ZLQ5</accession>
<evidence type="ECO:0000256" key="6">
    <source>
        <dbReference type="ARBA" id="ARBA00022801"/>
    </source>
</evidence>
<evidence type="ECO:0000256" key="10">
    <source>
        <dbReference type="ARBA" id="ARBA00037831"/>
    </source>
</evidence>
<comment type="catalytic activity">
    <reaction evidence="12">
        <text>an N-acyl-aromatic L-alpha-amino acid + H2O = an aromatic L-alpha-amino acid + a carboxylate</text>
        <dbReference type="Rhea" id="RHEA:54184"/>
        <dbReference type="ChEBI" id="CHEBI:15377"/>
        <dbReference type="ChEBI" id="CHEBI:29067"/>
        <dbReference type="ChEBI" id="CHEBI:84824"/>
        <dbReference type="ChEBI" id="CHEBI:138093"/>
        <dbReference type="EC" id="3.5.1.114"/>
    </reaction>
</comment>
<comment type="catalytic activity">
    <reaction evidence="11">
        <text>an N-acetyl-L-cysteine-S-conjugate + H2O = an S-substituted L-cysteine + acetate</text>
        <dbReference type="Rhea" id="RHEA:36855"/>
        <dbReference type="ChEBI" id="CHEBI:15377"/>
        <dbReference type="ChEBI" id="CHEBI:30089"/>
        <dbReference type="ChEBI" id="CHEBI:58717"/>
        <dbReference type="ChEBI" id="CHEBI:58718"/>
        <dbReference type="EC" id="3.5.1.114"/>
    </reaction>
</comment>
<dbReference type="PANTHER" id="PTHR15162:SF5">
    <property type="entry name" value="N-ACYL-AROMATIC-L-AMINO ACID AMIDOHYDROLASE (CARBOXYLATE-FORMING)"/>
    <property type="match status" value="1"/>
</dbReference>
<comment type="similarity">
    <text evidence="2">Belongs to the AspA/AstE family. Aspartoacylase subfamily.</text>
</comment>
<dbReference type="Gene3D" id="3.40.630.10">
    <property type="entry name" value="Zn peptidases"/>
    <property type="match status" value="1"/>
</dbReference>
<feature type="domain" description="AstE/AspA barrel-sandwich hybrid" evidence="15">
    <location>
        <begin position="209"/>
        <end position="290"/>
    </location>
</feature>
<dbReference type="Pfam" id="PF24827">
    <property type="entry name" value="AstE_AspA_cat"/>
    <property type="match status" value="1"/>
</dbReference>
<keyword evidence="8" id="KW-0472">Membrane</keyword>
<keyword evidence="5 14" id="KW-0479">Metal-binding</keyword>
<protein>
    <recommendedName>
        <fullName evidence="9">N-acyl-aromatic-L-amino acid amidohydrolase</fullName>
        <ecNumber evidence="9">3.5.1.114</ecNumber>
    </recommendedName>
</protein>
<dbReference type="GO" id="GO:0004046">
    <property type="term" value="F:aminoacylase activity"/>
    <property type="evidence" value="ECO:0007669"/>
    <property type="project" value="TreeGrafter"/>
</dbReference>
<evidence type="ECO:0000256" key="7">
    <source>
        <dbReference type="ARBA" id="ARBA00022833"/>
    </source>
</evidence>
<dbReference type="InterPro" id="IPR050178">
    <property type="entry name" value="AspA/AstE_fam"/>
</dbReference>
<feature type="binding site" evidence="14">
    <location>
        <position position="127"/>
    </location>
    <ligand>
        <name>Zn(2+)</name>
        <dbReference type="ChEBI" id="CHEBI:29105"/>
    </ligand>
</feature>
<evidence type="ECO:0000256" key="4">
    <source>
        <dbReference type="ARBA" id="ARBA00022490"/>
    </source>
</evidence>
<dbReference type="Proteomes" id="UP000593565">
    <property type="component" value="Unassembled WGS sequence"/>
</dbReference>
<feature type="binding site" evidence="14">
    <location>
        <position position="34"/>
    </location>
    <ligand>
        <name>Zn(2+)</name>
        <dbReference type="ChEBI" id="CHEBI:29105"/>
    </ligand>
</feature>
<feature type="active site" description="Proton donor/acceptor" evidence="13">
    <location>
        <position position="189"/>
    </location>
</feature>
<evidence type="ECO:0000256" key="9">
    <source>
        <dbReference type="ARBA" id="ARBA00034807"/>
    </source>
</evidence>
<comment type="cofactor">
    <cofactor evidence="14">
        <name>Zn(2+)</name>
        <dbReference type="ChEBI" id="CHEBI:29105"/>
    </cofactor>
    <text evidence="14">Binds 1 zinc ion per subunit.</text>
</comment>
<keyword evidence="18" id="KW-1185">Reference proteome</keyword>
<feature type="binding site" evidence="14">
    <location>
        <position position="31"/>
    </location>
    <ligand>
        <name>Zn(2+)</name>
        <dbReference type="ChEBI" id="CHEBI:29105"/>
    </ligand>
</feature>
<comment type="subcellular location">
    <subcellularLocation>
        <location evidence="10">Apical cell membrane</location>
        <topology evidence="10">Peripheral membrane protein</topology>
    </subcellularLocation>
    <subcellularLocation>
        <location evidence="1">Cytoplasm</location>
    </subcellularLocation>
</comment>
<dbReference type="GO" id="GO:0016324">
    <property type="term" value="C:apical plasma membrane"/>
    <property type="evidence" value="ECO:0007669"/>
    <property type="project" value="UniProtKB-SubCell"/>
</dbReference>
<dbReference type="InterPro" id="IPR055438">
    <property type="entry name" value="AstE_AspA_cat"/>
</dbReference>
<dbReference type="Gene3D" id="2.20.25.160">
    <property type="match status" value="1"/>
</dbReference>
<dbReference type="InterPro" id="IPR007036">
    <property type="entry name" value="Aste_AspA_hybrid_dom"/>
</dbReference>
<dbReference type="GO" id="GO:0046872">
    <property type="term" value="F:metal ion binding"/>
    <property type="evidence" value="ECO:0007669"/>
    <property type="project" value="UniProtKB-KW"/>
</dbReference>
<keyword evidence="6" id="KW-0378">Hydrolase</keyword>
<evidence type="ECO:0000256" key="5">
    <source>
        <dbReference type="ARBA" id="ARBA00022723"/>
    </source>
</evidence>
<evidence type="ECO:0000256" key="13">
    <source>
        <dbReference type="PIRSR" id="PIRSR018001-1"/>
    </source>
</evidence>
<evidence type="ECO:0000256" key="3">
    <source>
        <dbReference type="ARBA" id="ARBA00022475"/>
    </source>
</evidence>
<dbReference type="GO" id="GO:0005829">
    <property type="term" value="C:cytosol"/>
    <property type="evidence" value="ECO:0007669"/>
    <property type="project" value="TreeGrafter"/>
</dbReference>
<evidence type="ECO:0000259" key="15">
    <source>
        <dbReference type="Pfam" id="PF04952"/>
    </source>
</evidence>
<dbReference type="PIRSF" id="PIRSF018001">
    <property type="entry name" value="Aspartoacylase"/>
    <property type="match status" value="1"/>
</dbReference>
<keyword evidence="7 14" id="KW-0862">Zinc</keyword>
<proteinExistence type="inferred from homology"/>
<dbReference type="InterPro" id="IPR016708">
    <property type="entry name" value="Aspartoacylase"/>
</dbReference>
<evidence type="ECO:0000256" key="1">
    <source>
        <dbReference type="ARBA" id="ARBA00004496"/>
    </source>
</evidence>
<evidence type="ECO:0000256" key="14">
    <source>
        <dbReference type="PIRSR" id="PIRSR018001-3"/>
    </source>
</evidence>
<evidence type="ECO:0000256" key="8">
    <source>
        <dbReference type="ARBA" id="ARBA00023136"/>
    </source>
</evidence>
<dbReference type="EMBL" id="JAAGNN010000027">
    <property type="protein sequence ID" value="KAF4071416.1"/>
    <property type="molecule type" value="Genomic_DNA"/>
</dbReference>
<organism evidence="17 18">
    <name type="scientific">Ameiurus melas</name>
    <name type="common">Black bullhead</name>
    <name type="synonym">Silurus melas</name>
    <dbReference type="NCBI Taxonomy" id="219545"/>
    <lineage>
        <taxon>Eukaryota</taxon>
        <taxon>Metazoa</taxon>
        <taxon>Chordata</taxon>
        <taxon>Craniata</taxon>
        <taxon>Vertebrata</taxon>
        <taxon>Euteleostomi</taxon>
        <taxon>Actinopterygii</taxon>
        <taxon>Neopterygii</taxon>
        <taxon>Teleostei</taxon>
        <taxon>Ostariophysi</taxon>
        <taxon>Siluriformes</taxon>
        <taxon>Ictaluridae</taxon>
        <taxon>Ameiurus</taxon>
    </lineage>
</organism>
<comment type="caution">
    <text evidence="17">The sequence shown here is derived from an EMBL/GenBank/DDBJ whole genome shotgun (WGS) entry which is preliminary data.</text>
</comment>
<reference evidence="17 18" key="1">
    <citation type="submission" date="2020-02" db="EMBL/GenBank/DDBJ databases">
        <title>A chromosome-scale genome assembly of the black bullhead catfish (Ameiurus melas).</title>
        <authorList>
            <person name="Wen M."/>
            <person name="Zham M."/>
            <person name="Cabau C."/>
            <person name="Klopp C."/>
            <person name="Donnadieu C."/>
            <person name="Roques C."/>
            <person name="Bouchez O."/>
            <person name="Lampietro C."/>
            <person name="Jouanno E."/>
            <person name="Herpin A."/>
            <person name="Louis A."/>
            <person name="Berthelot C."/>
            <person name="Parey E."/>
            <person name="Roest-Crollius H."/>
            <person name="Braasch I."/>
            <person name="Postlethwait J."/>
            <person name="Robinson-Rechavi M."/>
            <person name="Echchiki A."/>
            <person name="Begum T."/>
            <person name="Montfort J."/>
            <person name="Schartl M."/>
            <person name="Bobe J."/>
            <person name="Guiguen Y."/>
        </authorList>
    </citation>
    <scope>NUCLEOTIDE SEQUENCE [LARGE SCALE GENOMIC DNA]</scope>
    <source>
        <strain evidence="17">M_S1</strain>
        <tissue evidence="17">Blood</tissue>
    </source>
</reference>
<dbReference type="AlphaFoldDB" id="A0A7J5ZLQ5"/>
<evidence type="ECO:0000259" key="16">
    <source>
        <dbReference type="Pfam" id="PF24827"/>
    </source>
</evidence>
<gene>
    <name evidence="17" type="ORF">AMELA_G00272820</name>
</gene>
<sequence length="304" mass="34163">MEREHRSHLRSKPAVVTIPALYRVALCGGTHGNELAGVYLLRQSMRRKRKGSMVDPVTMVTVMTNPRAVQQCVRYMEMDLNRCFTHTTLSAPVSDVTPYEVVRAQELNALLGPKGGSAAVDLLCDLHSSTANVGLCLIAHSDSDWICLHICKHLQRELATIPVRYVHYDVPKSEAYTLHSVGKHGFAMEVPRRLHYPACFEGTQFEGGSVDVYTMVENIKYPQDPLTHTITAAVHPELQDRDFCLLHPGDPVFLSFSGETLRYKGKEALYPFFINECAFYETGVALSLARRRKVEIPDIQCSRM</sequence>
<evidence type="ECO:0000313" key="18">
    <source>
        <dbReference type="Proteomes" id="UP000593565"/>
    </source>
</evidence>
<dbReference type="GO" id="GO:0016788">
    <property type="term" value="F:hydrolase activity, acting on ester bonds"/>
    <property type="evidence" value="ECO:0007669"/>
    <property type="project" value="InterPro"/>
</dbReference>
<evidence type="ECO:0000256" key="11">
    <source>
        <dbReference type="ARBA" id="ARBA00048435"/>
    </source>
</evidence>
<keyword evidence="3" id="KW-1003">Cell membrane</keyword>
<evidence type="ECO:0000256" key="2">
    <source>
        <dbReference type="ARBA" id="ARBA00006173"/>
    </source>
</evidence>
<evidence type="ECO:0000256" key="12">
    <source>
        <dbReference type="ARBA" id="ARBA00049326"/>
    </source>
</evidence>
<dbReference type="PANTHER" id="PTHR15162">
    <property type="entry name" value="ASPARTOACYLASE"/>
    <property type="match status" value="1"/>
</dbReference>
<evidence type="ECO:0000313" key="17">
    <source>
        <dbReference type="EMBL" id="KAF4071416.1"/>
    </source>
</evidence>
<dbReference type="SUPFAM" id="SSF53187">
    <property type="entry name" value="Zn-dependent exopeptidases"/>
    <property type="match status" value="1"/>
</dbReference>
<dbReference type="EC" id="3.5.1.114" evidence="9"/>
<feature type="domain" description="Succinylglutamate desuccinylase/Aspartoacylase catalytic" evidence="16">
    <location>
        <begin position="23"/>
        <end position="190"/>
    </location>
</feature>
<dbReference type="Pfam" id="PF04952">
    <property type="entry name" value="AstE_AspA_hybrid"/>
    <property type="match status" value="1"/>
</dbReference>
<name>A0A7J5ZLQ5_AMEME</name>